<gene>
    <name evidence="9" type="primary">rbsC_11</name>
    <name evidence="9" type="ORF">CSLFYP84_02859</name>
</gene>
<reference evidence="9" key="1">
    <citation type="submission" date="2019-11" db="EMBL/GenBank/DDBJ databases">
        <authorList>
            <person name="Feng L."/>
        </authorList>
    </citation>
    <scope>NUCLEOTIDE SEQUENCE</scope>
    <source>
        <strain evidence="9">CsymbiosumLFYP84</strain>
    </source>
</reference>
<dbReference type="GO" id="GO:0005886">
    <property type="term" value="C:plasma membrane"/>
    <property type="evidence" value="ECO:0007669"/>
    <property type="project" value="UniProtKB-SubCell"/>
</dbReference>
<feature type="transmembrane region" description="Helical" evidence="8">
    <location>
        <begin position="236"/>
        <end position="254"/>
    </location>
</feature>
<feature type="transmembrane region" description="Helical" evidence="8">
    <location>
        <begin position="183"/>
        <end position="206"/>
    </location>
</feature>
<dbReference type="PANTHER" id="PTHR32196:SF21">
    <property type="entry name" value="ABC TRANSPORTER PERMEASE PROTEIN YPHD-RELATED"/>
    <property type="match status" value="1"/>
</dbReference>
<feature type="transmembrane region" description="Helical" evidence="8">
    <location>
        <begin position="56"/>
        <end position="76"/>
    </location>
</feature>
<dbReference type="InterPro" id="IPR001851">
    <property type="entry name" value="ABC_transp_permease"/>
</dbReference>
<name>A0A6N3G3Q1_CLOSY</name>
<protein>
    <submittedName>
        <fullName evidence="9">Ribose transport system permease protein RbsC</fullName>
    </submittedName>
</protein>
<dbReference type="PANTHER" id="PTHR32196">
    <property type="entry name" value="ABC TRANSPORTER PERMEASE PROTEIN YPHD-RELATED-RELATED"/>
    <property type="match status" value="1"/>
</dbReference>
<evidence type="ECO:0000313" key="9">
    <source>
        <dbReference type="EMBL" id="VYU59338.1"/>
    </source>
</evidence>
<dbReference type="EMBL" id="CACRUA010000030">
    <property type="protein sequence ID" value="VYU59338.1"/>
    <property type="molecule type" value="Genomic_DNA"/>
</dbReference>
<feature type="transmembrane region" description="Helical" evidence="8">
    <location>
        <begin position="145"/>
        <end position="163"/>
    </location>
</feature>
<keyword evidence="7 8" id="KW-0472">Membrane</keyword>
<evidence type="ECO:0000256" key="7">
    <source>
        <dbReference type="ARBA" id="ARBA00023136"/>
    </source>
</evidence>
<evidence type="ECO:0000256" key="4">
    <source>
        <dbReference type="ARBA" id="ARBA00022519"/>
    </source>
</evidence>
<evidence type="ECO:0000256" key="6">
    <source>
        <dbReference type="ARBA" id="ARBA00022989"/>
    </source>
</evidence>
<comment type="subcellular location">
    <subcellularLocation>
        <location evidence="1">Cell membrane</location>
        <topology evidence="1">Multi-pass membrane protein</topology>
    </subcellularLocation>
</comment>
<evidence type="ECO:0000256" key="5">
    <source>
        <dbReference type="ARBA" id="ARBA00022692"/>
    </source>
</evidence>
<evidence type="ECO:0000256" key="3">
    <source>
        <dbReference type="ARBA" id="ARBA00022475"/>
    </source>
</evidence>
<evidence type="ECO:0000256" key="2">
    <source>
        <dbReference type="ARBA" id="ARBA00022448"/>
    </source>
</evidence>
<keyword evidence="3" id="KW-1003">Cell membrane</keyword>
<feature type="transmembrane region" description="Helical" evidence="8">
    <location>
        <begin position="83"/>
        <end position="103"/>
    </location>
</feature>
<dbReference type="CDD" id="cd06579">
    <property type="entry name" value="TM_PBP1_transp_AraH_like"/>
    <property type="match status" value="1"/>
</dbReference>
<keyword evidence="2" id="KW-0813">Transport</keyword>
<accession>A0A6N3G3Q1</accession>
<organism evidence="9">
    <name type="scientific">Clostridium symbiosum</name>
    <name type="common">Bacteroides symbiosus</name>
    <dbReference type="NCBI Taxonomy" id="1512"/>
    <lineage>
        <taxon>Bacteria</taxon>
        <taxon>Bacillati</taxon>
        <taxon>Bacillota</taxon>
        <taxon>Clostridia</taxon>
        <taxon>Lachnospirales</taxon>
        <taxon>Lachnospiraceae</taxon>
        <taxon>Otoolea</taxon>
    </lineage>
</organism>
<evidence type="ECO:0000256" key="8">
    <source>
        <dbReference type="SAM" id="Phobius"/>
    </source>
</evidence>
<feature type="transmembrane region" description="Helical" evidence="8">
    <location>
        <begin position="115"/>
        <end position="138"/>
    </location>
</feature>
<feature type="transmembrane region" description="Helical" evidence="8">
    <location>
        <begin position="316"/>
        <end position="336"/>
    </location>
</feature>
<dbReference type="Pfam" id="PF02653">
    <property type="entry name" value="BPD_transp_2"/>
    <property type="match status" value="1"/>
</dbReference>
<dbReference type="GO" id="GO:0022857">
    <property type="term" value="F:transmembrane transporter activity"/>
    <property type="evidence" value="ECO:0007669"/>
    <property type="project" value="InterPro"/>
</dbReference>
<keyword evidence="4" id="KW-0997">Cell inner membrane</keyword>
<evidence type="ECO:0000256" key="1">
    <source>
        <dbReference type="ARBA" id="ARBA00004651"/>
    </source>
</evidence>
<proteinExistence type="predicted"/>
<dbReference type="RefSeq" id="WP_215629396.1">
    <property type="nucleotide sequence ID" value="NZ_CACRUA010000030.1"/>
</dbReference>
<keyword evidence="6 8" id="KW-1133">Transmembrane helix</keyword>
<keyword evidence="5 8" id="KW-0812">Transmembrane</keyword>
<dbReference type="AlphaFoldDB" id="A0A6N3G3Q1"/>
<feature type="transmembrane region" description="Helical" evidence="8">
    <location>
        <begin position="21"/>
        <end position="44"/>
    </location>
</feature>
<sequence length="348" mass="36708">MEGMKEKKKTVRISLKDRICLAVRPHLVILFALAALMVIMSLIAPNFLSKGNMMDIIRVNSIKGIMSIAMTLVLLTGGIDLSVGSTFAVAGAVTASLTIGGYSDYITSNLFKCNTYAAILIGLSVAALIGLANGLIVTKLKVEPFIATLAMMIFARGITYLYTGGYPINFKPIPADFAWFGKGYLGIVPAPAVLFILVALAGGWLLRYTSFGRSLFAIGGNRETARLSGIRTERNVCLTYVLMGVMAGLAGIIMTSRVASASAVAGESYEMDVIAGVVLGGTLQSGGKGSVAGTVIGIFIFGVIENGLNILGLPTYYKLLIKGLVIILAVGGRYLFPNRETSRKIGGV</sequence>